<reference evidence="7" key="3">
    <citation type="submission" date="2020-03" db="EMBL/GenBank/DDBJ databases">
        <title>SpeciesPrimer: A bioinformatics pipeline dedicated to the design of qPCR primers for the quantification of bacterial species.</title>
        <authorList>
            <person name="Dreier M."/>
            <person name="Berthoud H."/>
            <person name="Shani N."/>
            <person name="Wechsler D."/>
            <person name="Junier P."/>
        </authorList>
    </citation>
    <scope>NUCLEOTIDE SEQUENCE [LARGE SCALE GENOMIC DNA]</scope>
    <source>
        <strain evidence="7">FAM13073</strain>
    </source>
</reference>
<protein>
    <submittedName>
        <fullName evidence="6">MarR family transcriptional regulator</fullName>
    </submittedName>
</protein>
<dbReference type="Gene3D" id="1.10.10.10">
    <property type="entry name" value="Winged helix-like DNA-binding domain superfamily/Winged helix DNA-binding domain"/>
    <property type="match status" value="1"/>
</dbReference>
<dbReference type="EMBL" id="JADOFV010000003">
    <property type="protein sequence ID" value="MBF7127292.1"/>
    <property type="molecule type" value="Genomic_DNA"/>
</dbReference>
<evidence type="ECO:0000256" key="3">
    <source>
        <dbReference type="ARBA" id="ARBA00023163"/>
    </source>
</evidence>
<sequence>MMSQASDINFLMRKIQIKEHQLASEVSGQYDLTETQAKTLGFIEKFPGTNQKNIADSFSLSNASTSAIIKKLVTRGFIEKKPNVGSQDRSNRLYLTAAGVNISIDIRKELSKIENIIAQNLTEQEAANLIILLTKVKKSFSE</sequence>
<evidence type="ECO:0000313" key="7">
    <source>
        <dbReference type="Proteomes" id="UP000472573"/>
    </source>
</evidence>
<name>A0A6L5A1D4_PEDPE</name>
<dbReference type="RefSeq" id="WP_080704988.1">
    <property type="nucleotide sequence ID" value="NZ_CABMIS010000004.1"/>
</dbReference>
<dbReference type="Proteomes" id="UP000472573">
    <property type="component" value="Unassembled WGS sequence"/>
</dbReference>
<dbReference type="AlphaFoldDB" id="A0A6L5A1D4"/>
<comment type="caution">
    <text evidence="6">The sequence shown here is derived from an EMBL/GenBank/DDBJ whole genome shotgun (WGS) entry which is preliminary data.</text>
</comment>
<evidence type="ECO:0000256" key="2">
    <source>
        <dbReference type="ARBA" id="ARBA00023125"/>
    </source>
</evidence>
<accession>A0A6L5A1D4</accession>
<evidence type="ECO:0000313" key="6">
    <source>
        <dbReference type="EMBL" id="MBF7127292.1"/>
    </source>
</evidence>
<dbReference type="GO" id="GO:0003677">
    <property type="term" value="F:DNA binding"/>
    <property type="evidence" value="ECO:0007669"/>
    <property type="project" value="UniProtKB-KW"/>
</dbReference>
<gene>
    <name evidence="5" type="ORF">GBO79_06570</name>
    <name evidence="6" type="ORF">ITQ97_05670</name>
</gene>
<accession>A0A8G0ZH22</accession>
<evidence type="ECO:0000313" key="5">
    <source>
        <dbReference type="EMBL" id="KAF0413613.1"/>
    </source>
</evidence>
<keyword evidence="7" id="KW-1185">Reference proteome</keyword>
<keyword evidence="1" id="KW-0805">Transcription regulation</keyword>
<dbReference type="SMART" id="SM00347">
    <property type="entry name" value="HTH_MARR"/>
    <property type="match status" value="1"/>
</dbReference>
<dbReference type="EMBL" id="WENB01000003">
    <property type="protein sequence ID" value="KAF0413613.1"/>
    <property type="molecule type" value="Genomic_DNA"/>
</dbReference>
<dbReference type="Pfam" id="PF01047">
    <property type="entry name" value="MarR"/>
    <property type="match status" value="1"/>
</dbReference>
<reference evidence="6" key="4">
    <citation type="submission" date="2020-11" db="EMBL/GenBank/DDBJ databases">
        <title>Antibiotic susceptibility profiles of Pediococcus pentosaceus from various origins and their implications for the safety assessment of strains with food-technology applications.</title>
        <authorList>
            <person name="Shani N."/>
            <person name="Oberhaensli S."/>
            <person name="Arias E."/>
        </authorList>
    </citation>
    <scope>NUCLEOTIDE SEQUENCE</scope>
    <source>
        <strain evidence="6">FAM 19164</strain>
    </source>
</reference>
<organism evidence="6 8">
    <name type="scientific">Pediococcus pentosaceus</name>
    <dbReference type="NCBI Taxonomy" id="1255"/>
    <lineage>
        <taxon>Bacteria</taxon>
        <taxon>Bacillati</taxon>
        <taxon>Bacillota</taxon>
        <taxon>Bacilli</taxon>
        <taxon>Lactobacillales</taxon>
        <taxon>Lactobacillaceae</taxon>
        <taxon>Pediococcus</taxon>
    </lineage>
</organism>
<dbReference type="InterPro" id="IPR036390">
    <property type="entry name" value="WH_DNA-bd_sf"/>
</dbReference>
<dbReference type="PROSITE" id="PS50995">
    <property type="entry name" value="HTH_MARR_2"/>
    <property type="match status" value="1"/>
</dbReference>
<dbReference type="PANTHER" id="PTHR42756">
    <property type="entry name" value="TRANSCRIPTIONAL REGULATOR, MARR"/>
    <property type="match status" value="1"/>
</dbReference>
<evidence type="ECO:0000313" key="8">
    <source>
        <dbReference type="Proteomes" id="UP000743107"/>
    </source>
</evidence>
<dbReference type="InterPro" id="IPR036388">
    <property type="entry name" value="WH-like_DNA-bd_sf"/>
</dbReference>
<feature type="domain" description="HTH marR-type" evidence="4">
    <location>
        <begin position="1"/>
        <end position="138"/>
    </location>
</feature>
<dbReference type="SUPFAM" id="SSF46785">
    <property type="entry name" value="Winged helix' DNA-binding domain"/>
    <property type="match status" value="1"/>
</dbReference>
<dbReference type="Proteomes" id="UP000743107">
    <property type="component" value="Unassembled WGS sequence"/>
</dbReference>
<dbReference type="InterPro" id="IPR000835">
    <property type="entry name" value="HTH_MarR-typ"/>
</dbReference>
<evidence type="ECO:0000256" key="1">
    <source>
        <dbReference type="ARBA" id="ARBA00023015"/>
    </source>
</evidence>
<keyword evidence="3" id="KW-0804">Transcription</keyword>
<proteinExistence type="predicted"/>
<evidence type="ECO:0000259" key="4">
    <source>
        <dbReference type="PROSITE" id="PS50995"/>
    </source>
</evidence>
<keyword evidence="2" id="KW-0238">DNA-binding</keyword>
<dbReference type="GO" id="GO:0003700">
    <property type="term" value="F:DNA-binding transcription factor activity"/>
    <property type="evidence" value="ECO:0007669"/>
    <property type="project" value="InterPro"/>
</dbReference>
<dbReference type="PANTHER" id="PTHR42756:SF1">
    <property type="entry name" value="TRANSCRIPTIONAL REPRESSOR OF EMRAB OPERON"/>
    <property type="match status" value="1"/>
</dbReference>
<reference evidence="5 7" key="1">
    <citation type="submission" date="2019-10" db="EMBL/GenBank/DDBJ databases">
        <authorList>
            <person name="Irmler S."/>
            <person name="Berthoud H."/>
            <person name="Roetschi A."/>
            <person name="Arias E."/>
            <person name="Shani N."/>
            <person name="Wuethrich D."/>
            <person name="Bruggmann R."/>
        </authorList>
    </citation>
    <scope>NUCLEOTIDE SEQUENCE [LARGE SCALE GENOMIC DNA]</scope>
    <source>
        <strain evidence="5 7">FAM13073</strain>
    </source>
</reference>
<reference evidence="5" key="2">
    <citation type="submission" date="2019-12" db="EMBL/GenBank/DDBJ databases">
        <title>SpeciesPrimer: A bioinformatics pipeline dedicated to the design of qPCR primers for the quantification of bacterial species.</title>
        <authorList>
            <person name="Dreier M."/>
            <person name="Berthoud H."/>
            <person name="Shani N."/>
            <person name="Wechsler D."/>
            <person name="Junier P."/>
        </authorList>
    </citation>
    <scope>NUCLEOTIDE SEQUENCE</scope>
    <source>
        <strain evidence="5">FAM13073</strain>
    </source>
</reference>